<dbReference type="InterPro" id="IPR000515">
    <property type="entry name" value="MetI-like"/>
</dbReference>
<comment type="similarity">
    <text evidence="7">Belongs to the binding-protein-dependent transport system permease family.</text>
</comment>
<keyword evidence="5 7" id="KW-1133">Transmembrane helix</keyword>
<dbReference type="EMBL" id="CP042906">
    <property type="protein sequence ID" value="QEX15716.1"/>
    <property type="molecule type" value="Genomic_DNA"/>
</dbReference>
<dbReference type="PROSITE" id="PS50928">
    <property type="entry name" value="ABC_TM1"/>
    <property type="match status" value="1"/>
</dbReference>
<keyword evidence="3" id="KW-1003">Cell membrane</keyword>
<evidence type="ECO:0000256" key="1">
    <source>
        <dbReference type="ARBA" id="ARBA00004651"/>
    </source>
</evidence>
<gene>
    <name evidence="9" type="ORF">FRZ44_10030</name>
</gene>
<proteinExistence type="inferred from homology"/>
<dbReference type="PANTHER" id="PTHR43386:SF25">
    <property type="entry name" value="PEPTIDE ABC TRANSPORTER PERMEASE PROTEIN"/>
    <property type="match status" value="1"/>
</dbReference>
<evidence type="ECO:0000256" key="2">
    <source>
        <dbReference type="ARBA" id="ARBA00022448"/>
    </source>
</evidence>
<evidence type="ECO:0000313" key="9">
    <source>
        <dbReference type="EMBL" id="QEX15716.1"/>
    </source>
</evidence>
<evidence type="ECO:0000256" key="7">
    <source>
        <dbReference type="RuleBase" id="RU363032"/>
    </source>
</evidence>
<dbReference type="AlphaFoldDB" id="A0A5J6MLU0"/>
<reference evidence="9 10" key="1">
    <citation type="submission" date="2019-08" db="EMBL/GenBank/DDBJ databases">
        <title>Hyperibacter terrae gen. nov., sp. nov. and Hyperibacter viscosus sp. nov., two new members in the family Rhodospirillaceae isolated from the rhizosphere of Hypericum perforatum.</title>
        <authorList>
            <person name="Noviana Z."/>
        </authorList>
    </citation>
    <scope>NUCLEOTIDE SEQUENCE [LARGE SCALE GENOMIC DNA]</scope>
    <source>
        <strain evidence="9 10">R5913</strain>
    </source>
</reference>
<feature type="transmembrane region" description="Helical" evidence="7">
    <location>
        <begin position="121"/>
        <end position="139"/>
    </location>
</feature>
<evidence type="ECO:0000256" key="3">
    <source>
        <dbReference type="ARBA" id="ARBA00022475"/>
    </source>
</evidence>
<feature type="transmembrane region" description="Helical" evidence="7">
    <location>
        <begin position="247"/>
        <end position="269"/>
    </location>
</feature>
<feature type="transmembrane region" description="Helical" evidence="7">
    <location>
        <begin position="20"/>
        <end position="41"/>
    </location>
</feature>
<keyword evidence="10" id="KW-1185">Reference proteome</keyword>
<organism evidence="9 10">
    <name type="scientific">Hypericibacter terrae</name>
    <dbReference type="NCBI Taxonomy" id="2602015"/>
    <lineage>
        <taxon>Bacteria</taxon>
        <taxon>Pseudomonadati</taxon>
        <taxon>Pseudomonadota</taxon>
        <taxon>Alphaproteobacteria</taxon>
        <taxon>Rhodospirillales</taxon>
        <taxon>Dongiaceae</taxon>
        <taxon>Hypericibacter</taxon>
    </lineage>
</organism>
<evidence type="ECO:0000256" key="6">
    <source>
        <dbReference type="ARBA" id="ARBA00023136"/>
    </source>
</evidence>
<dbReference type="GO" id="GO:0005886">
    <property type="term" value="C:plasma membrane"/>
    <property type="evidence" value="ECO:0007669"/>
    <property type="project" value="UniProtKB-SubCell"/>
</dbReference>
<dbReference type="RefSeq" id="WP_225308550.1">
    <property type="nucleotide sequence ID" value="NZ_CP042906.1"/>
</dbReference>
<dbReference type="CDD" id="cd06261">
    <property type="entry name" value="TM_PBP2"/>
    <property type="match status" value="1"/>
</dbReference>
<feature type="transmembrane region" description="Helical" evidence="7">
    <location>
        <begin position="85"/>
        <end position="109"/>
    </location>
</feature>
<evidence type="ECO:0000256" key="4">
    <source>
        <dbReference type="ARBA" id="ARBA00022692"/>
    </source>
</evidence>
<protein>
    <submittedName>
        <fullName evidence="9">Glutathione ABC transporter permease GsiD</fullName>
    </submittedName>
</protein>
<comment type="subcellular location">
    <subcellularLocation>
        <location evidence="1 7">Cell membrane</location>
        <topology evidence="1 7">Multi-pass membrane protein</topology>
    </subcellularLocation>
</comment>
<feature type="transmembrane region" description="Helical" evidence="7">
    <location>
        <begin position="198"/>
        <end position="227"/>
    </location>
</feature>
<keyword evidence="4 7" id="KW-0812">Transmembrane</keyword>
<keyword evidence="6 7" id="KW-0472">Membrane</keyword>
<sequence>MSVWRDSPRLLARLWRRDKLSFFGVVLLVVLVLLGLFGAYLPLGDPTKIGTGPRLFAPSWHLPFGTDELGRSFLPRVVQGIRSTFLISAIAVVITAVIGTLLGMLSGYFRGASDQLIARGADILFAFPALLLGLLIAAVMGPGEISVVAVISVATLPLFIRVVRSVTLGVAGRGFVTSAEVAGASSWRVMFVHILPNIMGAVVVQLSYALSIGMIIESALSFLGLGVQPPDASLGSLLRQGSAYLTIAPWLVLSSGAVLSAAIMSVNLVGDAVRDALEPLKGRSLT</sequence>
<dbReference type="Pfam" id="PF00528">
    <property type="entry name" value="BPD_transp_1"/>
    <property type="match status" value="1"/>
</dbReference>
<dbReference type="GO" id="GO:0055085">
    <property type="term" value="P:transmembrane transport"/>
    <property type="evidence" value="ECO:0007669"/>
    <property type="project" value="InterPro"/>
</dbReference>
<evidence type="ECO:0000259" key="8">
    <source>
        <dbReference type="PROSITE" id="PS50928"/>
    </source>
</evidence>
<name>A0A5J6MLU0_9PROT</name>
<dbReference type="InterPro" id="IPR035906">
    <property type="entry name" value="MetI-like_sf"/>
</dbReference>
<dbReference type="Gene3D" id="1.10.3720.10">
    <property type="entry name" value="MetI-like"/>
    <property type="match status" value="1"/>
</dbReference>
<dbReference type="SUPFAM" id="SSF161098">
    <property type="entry name" value="MetI-like"/>
    <property type="match status" value="1"/>
</dbReference>
<feature type="transmembrane region" description="Helical" evidence="7">
    <location>
        <begin position="145"/>
        <end position="163"/>
    </location>
</feature>
<feature type="domain" description="ABC transmembrane type-1" evidence="8">
    <location>
        <begin position="81"/>
        <end position="270"/>
    </location>
</feature>
<evidence type="ECO:0000313" key="10">
    <source>
        <dbReference type="Proteomes" id="UP000326202"/>
    </source>
</evidence>
<dbReference type="Proteomes" id="UP000326202">
    <property type="component" value="Chromosome"/>
</dbReference>
<dbReference type="InterPro" id="IPR050366">
    <property type="entry name" value="BP-dependent_transpt_permease"/>
</dbReference>
<dbReference type="KEGG" id="htq:FRZ44_10030"/>
<evidence type="ECO:0000256" key="5">
    <source>
        <dbReference type="ARBA" id="ARBA00022989"/>
    </source>
</evidence>
<keyword evidence="2 7" id="KW-0813">Transport</keyword>
<accession>A0A5J6MLU0</accession>
<dbReference type="PANTHER" id="PTHR43386">
    <property type="entry name" value="OLIGOPEPTIDE TRANSPORT SYSTEM PERMEASE PROTEIN APPC"/>
    <property type="match status" value="1"/>
</dbReference>